<dbReference type="Gene3D" id="1.10.287.1490">
    <property type="match status" value="1"/>
</dbReference>
<dbReference type="KEGG" id="ago:AGOS_AGR229W"/>
<evidence type="ECO:0000256" key="1">
    <source>
        <dbReference type="SAM" id="Coils"/>
    </source>
</evidence>
<keyword evidence="4" id="KW-1185">Reference proteome</keyword>
<name>Q74ZH8_EREGS</name>
<organism evidence="3 4">
    <name type="scientific">Eremothecium gossypii (strain ATCC 10895 / CBS 109.51 / FGSC 9923 / NRRL Y-1056)</name>
    <name type="common">Yeast</name>
    <name type="synonym">Ashbya gossypii</name>
    <dbReference type="NCBI Taxonomy" id="284811"/>
    <lineage>
        <taxon>Eukaryota</taxon>
        <taxon>Fungi</taxon>
        <taxon>Dikarya</taxon>
        <taxon>Ascomycota</taxon>
        <taxon>Saccharomycotina</taxon>
        <taxon>Saccharomycetes</taxon>
        <taxon>Saccharomycetales</taxon>
        <taxon>Saccharomycetaceae</taxon>
        <taxon>Eremothecium</taxon>
    </lineage>
</organism>
<keyword evidence="1" id="KW-0175">Coiled coil</keyword>
<dbReference type="AlphaFoldDB" id="Q74ZH8"/>
<feature type="coiled-coil region" evidence="1">
    <location>
        <begin position="668"/>
        <end position="702"/>
    </location>
</feature>
<gene>
    <name evidence="3" type="ORF">AGOS_AGR229W</name>
</gene>
<dbReference type="PANTHER" id="PTHR47357">
    <property type="entry name" value="COP1-INTERACTIVE PROTEIN 1"/>
    <property type="match status" value="1"/>
</dbReference>
<dbReference type="PANTHER" id="PTHR47357:SF1">
    <property type="entry name" value="SPINDLE POLE BODY COMPONENT 110"/>
    <property type="match status" value="1"/>
</dbReference>
<protein>
    <submittedName>
        <fullName evidence="3">AGR229Wp</fullName>
    </submittedName>
</protein>
<dbReference type="OMA" id="HAVHMAT"/>
<dbReference type="EMBL" id="AE016820">
    <property type="protein sequence ID" value="AAS54719.2"/>
    <property type="molecule type" value="Genomic_DNA"/>
</dbReference>
<evidence type="ECO:0000313" key="4">
    <source>
        <dbReference type="Proteomes" id="UP000000591"/>
    </source>
</evidence>
<dbReference type="InParanoid" id="Q74ZH8"/>
<dbReference type="GeneID" id="4623197"/>
<feature type="region of interest" description="Disordered" evidence="2">
    <location>
        <begin position="311"/>
        <end position="334"/>
    </location>
</feature>
<feature type="region of interest" description="Disordered" evidence="2">
    <location>
        <begin position="1"/>
        <end position="54"/>
    </location>
</feature>
<dbReference type="SUPFAM" id="SSF57997">
    <property type="entry name" value="Tropomyosin"/>
    <property type="match status" value="1"/>
</dbReference>
<dbReference type="RefSeq" id="NP_986895.2">
    <property type="nucleotide sequence ID" value="NM_211957.2"/>
</dbReference>
<accession>Q74ZH8</accession>
<feature type="region of interest" description="Disordered" evidence="2">
    <location>
        <begin position="89"/>
        <end position="129"/>
    </location>
</feature>
<dbReference type="Proteomes" id="UP000000591">
    <property type="component" value="Chromosome VII"/>
</dbReference>
<reference evidence="4" key="2">
    <citation type="journal article" date="2013" name="G3 (Bethesda)">
        <title>Genomes of Ashbya fungi isolated from insects reveal four mating-type loci, numerous translocations, lack of transposons, and distinct gene duplications.</title>
        <authorList>
            <person name="Dietrich F.S."/>
            <person name="Voegeli S."/>
            <person name="Kuo S."/>
            <person name="Philippsen P."/>
        </authorList>
    </citation>
    <scope>GENOME REANNOTATION</scope>
    <source>
        <strain evidence="4">ATCC 10895 / CBS 109.51 / FGSC 9923 / NRRL Y-1056</strain>
    </source>
</reference>
<dbReference type="eggNOG" id="ENOG502QV33">
    <property type="taxonomic scope" value="Eukaryota"/>
</dbReference>
<dbReference type="HOGENOM" id="CLU_018393_0_0_1"/>
<dbReference type="OrthoDB" id="5367584at2759"/>
<evidence type="ECO:0000256" key="2">
    <source>
        <dbReference type="SAM" id="MobiDB-lite"/>
    </source>
</evidence>
<dbReference type="STRING" id="284811.Q74ZH8"/>
<proteinExistence type="predicted"/>
<feature type="region of interest" description="Disordered" evidence="2">
    <location>
        <begin position="554"/>
        <end position="610"/>
    </location>
</feature>
<evidence type="ECO:0000313" key="3">
    <source>
        <dbReference type="EMBL" id="AAS54719.2"/>
    </source>
</evidence>
<reference evidence="3 4" key="1">
    <citation type="journal article" date="2004" name="Science">
        <title>The Ashbya gossypii genome as a tool for mapping the ancient Saccharomyces cerevisiae genome.</title>
        <authorList>
            <person name="Dietrich F.S."/>
            <person name="Voegeli S."/>
            <person name="Brachat S."/>
            <person name="Lerch A."/>
            <person name="Gates K."/>
            <person name="Steiner S."/>
            <person name="Mohr C."/>
            <person name="Pohlmann R."/>
            <person name="Luedi P."/>
            <person name="Choi S."/>
            <person name="Wing R.A."/>
            <person name="Flavier A."/>
            <person name="Gaffney T.D."/>
            <person name="Philippsen P."/>
        </authorList>
    </citation>
    <scope>NUCLEOTIDE SEQUENCE [LARGE SCALE GENOMIC DNA]</scope>
    <source>
        <strain evidence="4">ATCC 10895 / CBS 109.51 / FGSC 9923 / NRRL Y-1056</strain>
    </source>
</reference>
<dbReference type="Pfam" id="PF12709">
    <property type="entry name" value="Fungal_TACC"/>
    <property type="match status" value="1"/>
</dbReference>
<sequence length="705" mass="79056">MSTSRRESPVGMTGPADGSGVRINDARLTLAHSPVRGPAEDENGTADGSPAPKRLKMAAIPRLGQPGGGGLISSPQPIEMVNAEPLALTSPVKRAEDQDRVDRQDVLDIQDDLKAGAAGTPEKEGAYEKMTPVRPRAEARNLRAELEQQGSEGWDGVAALLEDKNRLIGSLTEEVRRVQDELWRQTQAREQLQVAACRAAERVRGLEAAEREQRALAAAYDELLGKKEKLEARAEKLKARMAELRNELTVAVQNAQILQEKYHEQIGANEELEQQLRDRAEDAQATASRLEAVEAELASLREELAAGSQKLAAAEQGLEDAREKQREAEGSADALREQLTEKQQTIDELRAAVEQYKDAQSRSSSELDAKVAELTEENALIEREYQKLLKDYDTETKQLGGQMQQLSQEAEAWKAKYETDCANLQALHNQHTETSKRAEQLTAELEEASNDLVSKKAEVAELSSLVEDLRQSEKYLQESITRREDSLKEWQEKLEAKEDELNRLHAEYDSVVFKNGNMEAEHLVELEQLHENMAKFQTMLENLSVENAELKEKLAQTPQPDTKPPATPQFKQEQATPRKEDATPAQRTPAPAEPDPKPEHASPALPDPQPALAARVRELEAQLLEKDKDTTSRLQMLAEDLYVQYSSKHEQKVKMLKKSYEVKYQESMNKLHLENSALLEEVSQLQAKLEVERREKQELIKLLDK</sequence>
<feature type="compositionally biased region" description="Basic and acidic residues" evidence="2">
    <location>
        <begin position="319"/>
        <end position="334"/>
    </location>
</feature>
<feature type="compositionally biased region" description="Basic and acidic residues" evidence="2">
    <location>
        <begin position="93"/>
        <end position="114"/>
    </location>
</feature>
<dbReference type="InterPro" id="IPR024312">
    <property type="entry name" value="TACC_fungi"/>
</dbReference>